<keyword evidence="3" id="KW-0347">Helicase</keyword>
<dbReference type="InterPro" id="IPR044742">
    <property type="entry name" value="DEAD/DEAH_RhlB"/>
</dbReference>
<dbReference type="InterPro" id="IPR050079">
    <property type="entry name" value="DEAD_box_RNA_helicase"/>
</dbReference>
<keyword evidence="4" id="KW-0067">ATP-binding</keyword>
<feature type="domain" description="Helicase C-terminal" evidence="9">
    <location>
        <begin position="284"/>
        <end position="400"/>
    </location>
</feature>
<dbReference type="InterPro" id="IPR014001">
    <property type="entry name" value="Helicase_ATP-bd"/>
</dbReference>
<dbReference type="PROSITE" id="PS51194">
    <property type="entry name" value="HELICASE_CTER"/>
    <property type="match status" value="1"/>
</dbReference>
<keyword evidence="1" id="KW-0547">Nucleotide-binding</keyword>
<dbReference type="PANTHER" id="PTHR47959:SF13">
    <property type="entry name" value="ATP-DEPENDENT RNA HELICASE RHLE"/>
    <property type="match status" value="1"/>
</dbReference>
<evidence type="ECO:0000256" key="5">
    <source>
        <dbReference type="ARBA" id="ARBA00038437"/>
    </source>
</evidence>
<dbReference type="Proteomes" id="UP000230214">
    <property type="component" value="Unassembled WGS sequence"/>
</dbReference>
<dbReference type="CDD" id="cd18787">
    <property type="entry name" value="SF2_C_DEAD"/>
    <property type="match status" value="1"/>
</dbReference>
<dbReference type="AlphaFoldDB" id="A0A2H0RBC4"/>
<feature type="domain" description="Helicase ATP-binding" evidence="8">
    <location>
        <begin position="88"/>
        <end position="257"/>
    </location>
</feature>
<evidence type="ECO:0000259" key="9">
    <source>
        <dbReference type="PROSITE" id="PS51194"/>
    </source>
</evidence>
<dbReference type="GO" id="GO:0005829">
    <property type="term" value="C:cytosol"/>
    <property type="evidence" value="ECO:0007669"/>
    <property type="project" value="TreeGrafter"/>
</dbReference>
<feature type="compositionally biased region" description="Polar residues" evidence="7">
    <location>
        <begin position="1"/>
        <end position="10"/>
    </location>
</feature>
<keyword evidence="2" id="KW-0378">Hydrolase</keyword>
<evidence type="ECO:0000313" key="11">
    <source>
        <dbReference type="EMBL" id="PIR43115.1"/>
    </source>
</evidence>
<feature type="short sequence motif" description="Q motif" evidence="6">
    <location>
        <begin position="57"/>
        <end position="85"/>
    </location>
</feature>
<dbReference type="SMART" id="SM00490">
    <property type="entry name" value="HELICc"/>
    <property type="match status" value="1"/>
</dbReference>
<evidence type="ECO:0000313" key="12">
    <source>
        <dbReference type="Proteomes" id="UP000230214"/>
    </source>
</evidence>
<comment type="similarity">
    <text evidence="5">Belongs to the DEAD box helicase family.</text>
</comment>
<dbReference type="InterPro" id="IPR011545">
    <property type="entry name" value="DEAD/DEAH_box_helicase_dom"/>
</dbReference>
<reference evidence="11 12" key="1">
    <citation type="submission" date="2017-09" db="EMBL/GenBank/DDBJ databases">
        <title>Depth-based differentiation of microbial function through sediment-hosted aquifers and enrichment of novel symbionts in the deep terrestrial subsurface.</title>
        <authorList>
            <person name="Probst A.J."/>
            <person name="Ladd B."/>
            <person name="Jarett J.K."/>
            <person name="Geller-Mcgrath D.E."/>
            <person name="Sieber C.M."/>
            <person name="Emerson J.B."/>
            <person name="Anantharaman K."/>
            <person name="Thomas B.C."/>
            <person name="Malmstrom R."/>
            <person name="Stieglmeier M."/>
            <person name="Klingl A."/>
            <person name="Woyke T."/>
            <person name="Ryan C.M."/>
            <person name="Banfield J.F."/>
        </authorList>
    </citation>
    <scope>NUCLEOTIDE SEQUENCE [LARGE SCALE GENOMIC DNA]</scope>
    <source>
        <strain evidence="11">CG10_big_fil_rev_8_21_14_0_10_32_10</strain>
    </source>
</reference>
<organism evidence="11 12">
    <name type="scientific">candidate division WWE3 bacterium CG10_big_fil_rev_8_21_14_0_10_32_10</name>
    <dbReference type="NCBI Taxonomy" id="1975090"/>
    <lineage>
        <taxon>Bacteria</taxon>
        <taxon>Katanobacteria</taxon>
    </lineage>
</organism>
<dbReference type="CDD" id="cd00268">
    <property type="entry name" value="DEADc"/>
    <property type="match status" value="1"/>
</dbReference>
<dbReference type="PANTHER" id="PTHR47959">
    <property type="entry name" value="ATP-DEPENDENT RNA HELICASE RHLE-RELATED"/>
    <property type="match status" value="1"/>
</dbReference>
<sequence length="400" mass="45382">MYKKSFNNRGGYQGKRKFNGGNRGRGNRFNNKKAINIEGFISKIENEPKKEEYVVKSTYDELPINKTLKLNILNKGFTVPTAVQELTIPHILKGKDIIGLANTGTGKTAAYLIPLIEKAINNRKEKILIIAPTRELASQINVEFYSLRKELFIYSVLLTGGASMGRQMKDLRRDYNFVIATPGRLKDLMRRNQLDISKFNTLVLDEVDRMFDMGFVVEIKELIRELPKNRQSLFFSATLSPKIEDLINESSNNPVKINVINHTAAANISHDVVKYNNDNSKIELLHEMLIKTEFKKVLIFGRTKFGVNNLGKELRTRGFSVDEIHGNKRQSARTKSLSLFKSNQVTILVATDVASRGIDVNDITHVINYDLPDTFEDYIHRIGRTGRANKSGSAITFVKQ</sequence>
<evidence type="ECO:0000256" key="6">
    <source>
        <dbReference type="PROSITE-ProRule" id="PRU00552"/>
    </source>
</evidence>
<accession>A0A2H0RBC4</accession>
<evidence type="ECO:0000256" key="2">
    <source>
        <dbReference type="ARBA" id="ARBA00022801"/>
    </source>
</evidence>
<dbReference type="GO" id="GO:0005524">
    <property type="term" value="F:ATP binding"/>
    <property type="evidence" value="ECO:0007669"/>
    <property type="project" value="UniProtKB-KW"/>
</dbReference>
<dbReference type="GO" id="GO:0003676">
    <property type="term" value="F:nucleic acid binding"/>
    <property type="evidence" value="ECO:0007669"/>
    <property type="project" value="InterPro"/>
</dbReference>
<gene>
    <name evidence="11" type="ORF">COV24_04340</name>
</gene>
<dbReference type="Gene3D" id="3.40.50.300">
    <property type="entry name" value="P-loop containing nucleotide triphosphate hydrolases"/>
    <property type="match status" value="2"/>
</dbReference>
<evidence type="ECO:0000256" key="1">
    <source>
        <dbReference type="ARBA" id="ARBA00022741"/>
    </source>
</evidence>
<proteinExistence type="inferred from homology"/>
<evidence type="ECO:0000259" key="8">
    <source>
        <dbReference type="PROSITE" id="PS51192"/>
    </source>
</evidence>
<evidence type="ECO:0008006" key="13">
    <source>
        <dbReference type="Google" id="ProtNLM"/>
    </source>
</evidence>
<dbReference type="GO" id="GO:0003724">
    <property type="term" value="F:RNA helicase activity"/>
    <property type="evidence" value="ECO:0007669"/>
    <property type="project" value="InterPro"/>
</dbReference>
<evidence type="ECO:0000256" key="4">
    <source>
        <dbReference type="ARBA" id="ARBA00022840"/>
    </source>
</evidence>
<dbReference type="InterPro" id="IPR001650">
    <property type="entry name" value="Helicase_C-like"/>
</dbReference>
<dbReference type="InterPro" id="IPR014014">
    <property type="entry name" value="RNA_helicase_DEAD_Q_motif"/>
</dbReference>
<dbReference type="EMBL" id="PCXU01000037">
    <property type="protein sequence ID" value="PIR43115.1"/>
    <property type="molecule type" value="Genomic_DNA"/>
</dbReference>
<evidence type="ECO:0000256" key="7">
    <source>
        <dbReference type="SAM" id="MobiDB-lite"/>
    </source>
</evidence>
<comment type="caution">
    <text evidence="11">The sequence shown here is derived from an EMBL/GenBank/DDBJ whole genome shotgun (WGS) entry which is preliminary data.</text>
</comment>
<feature type="domain" description="DEAD-box RNA helicase Q" evidence="10">
    <location>
        <begin position="57"/>
        <end position="85"/>
    </location>
</feature>
<dbReference type="PROSITE" id="PS51192">
    <property type="entry name" value="HELICASE_ATP_BIND_1"/>
    <property type="match status" value="1"/>
</dbReference>
<dbReference type="Pfam" id="PF00270">
    <property type="entry name" value="DEAD"/>
    <property type="match status" value="1"/>
</dbReference>
<evidence type="ECO:0000256" key="3">
    <source>
        <dbReference type="ARBA" id="ARBA00022806"/>
    </source>
</evidence>
<dbReference type="SUPFAM" id="SSF52540">
    <property type="entry name" value="P-loop containing nucleoside triphosphate hydrolases"/>
    <property type="match status" value="1"/>
</dbReference>
<name>A0A2H0RBC4_UNCKA</name>
<dbReference type="PROSITE" id="PS51195">
    <property type="entry name" value="Q_MOTIF"/>
    <property type="match status" value="1"/>
</dbReference>
<dbReference type="GO" id="GO:0016787">
    <property type="term" value="F:hydrolase activity"/>
    <property type="evidence" value="ECO:0007669"/>
    <property type="project" value="UniProtKB-KW"/>
</dbReference>
<dbReference type="Pfam" id="PF00271">
    <property type="entry name" value="Helicase_C"/>
    <property type="match status" value="1"/>
</dbReference>
<protein>
    <recommendedName>
        <fullName evidence="13">ATP-dependent helicase</fullName>
    </recommendedName>
</protein>
<evidence type="ECO:0000259" key="10">
    <source>
        <dbReference type="PROSITE" id="PS51195"/>
    </source>
</evidence>
<feature type="region of interest" description="Disordered" evidence="7">
    <location>
        <begin position="1"/>
        <end position="29"/>
    </location>
</feature>
<dbReference type="SMART" id="SM00487">
    <property type="entry name" value="DEXDc"/>
    <property type="match status" value="1"/>
</dbReference>
<dbReference type="InterPro" id="IPR027417">
    <property type="entry name" value="P-loop_NTPase"/>
</dbReference>